<keyword evidence="2" id="KW-1003">Cell membrane</keyword>
<sequence length="723" mass="78865">MAAIWKKRRTLGKQLLIQLNMMRTKMILAFVLVLIIPSFLVSYISYQTAKEEVQNRIEDSIYSKLDLIRGNLHMQIESAMNTLEGLAARLEQQGDSLGSSQLDAILTETRYLNLVSIRLVKKNGIVIESTTQEYFDALEGQQAAMLQQMHAATPSPEEQLVNPGSPEQPSPPADVKKSADIRVTEWYLKASQDPGKSIISDTLVDQVTGQTTIALSRSLSSGEVLQVRVDIRKLAEHVTRTRIGDTGTLIVSDSQNIIVSGSGFVFDSGFFKSGTLSSPLPLLEEPVLDEARNISYSHAQSDNGELDKIILDVYTAVEPLSGWMVTGMLDITDYDAAAEPILKKALMVIGISILIAAIIMIIILRLFMLKMRKLREGTMAVRNGNLTSRVDMSNTDEFGILAEAFNEMTDSLQSMVRELSMTATRLTDSSLTIHASTEQTAQSIQRVTETMQESAELATNGAKFSQQTAIAVDEMAKGVAAIAESAEAIVDSTEKNERDVKKGNATIEKVQAQMDRILGAVGQSMEIINGLSELSGEARRMNESITEIANQTNLLALNAAIEAASAGEKGRGFAVVAEEVRKLSKQSRQSAERIHVSITQMFDLIEQSKDKMNGDVTNQVREGILISREAAAAFSNIEKSTSNIIQQIQGISAVSEQISASTEQAAASVNELSGHAIHSADSAQTNSAAIQEQMASIEEISSSSQELANMARYLHELVKRFKL</sequence>
<dbReference type="PROSITE" id="PS50111">
    <property type="entry name" value="CHEMOTAXIS_TRANSDUC_2"/>
    <property type="match status" value="1"/>
</dbReference>
<dbReference type="GO" id="GO:0005886">
    <property type="term" value="C:plasma membrane"/>
    <property type="evidence" value="ECO:0007669"/>
    <property type="project" value="UniProtKB-SubCell"/>
</dbReference>
<evidence type="ECO:0000256" key="3">
    <source>
        <dbReference type="ARBA" id="ARBA00023136"/>
    </source>
</evidence>
<dbReference type="GO" id="GO:0004888">
    <property type="term" value="F:transmembrane signaling receptor activity"/>
    <property type="evidence" value="ECO:0007669"/>
    <property type="project" value="InterPro"/>
</dbReference>
<dbReference type="Pfam" id="PF00015">
    <property type="entry name" value="MCPsignal"/>
    <property type="match status" value="1"/>
</dbReference>
<dbReference type="RefSeq" id="WP_182300252.1">
    <property type="nucleotide sequence ID" value="NZ_CP041969.1"/>
</dbReference>
<dbReference type="InterPro" id="IPR004089">
    <property type="entry name" value="MCPsignal_dom"/>
</dbReference>
<dbReference type="InterPro" id="IPR004090">
    <property type="entry name" value="Chemotax_Me-accpt_rcpt"/>
</dbReference>
<keyword evidence="8" id="KW-1133">Transmembrane helix</keyword>
<keyword evidence="12" id="KW-1185">Reference proteome</keyword>
<proteinExistence type="inferred from homology"/>
<feature type="domain" description="Methyl-accepting transducer" evidence="9">
    <location>
        <begin position="436"/>
        <end position="673"/>
    </location>
</feature>
<dbReference type="EMBL" id="CP041969">
    <property type="protein sequence ID" value="QMV44020.1"/>
    <property type="molecule type" value="Genomic_DNA"/>
</dbReference>
<evidence type="ECO:0000313" key="11">
    <source>
        <dbReference type="EMBL" id="QMV44020.1"/>
    </source>
</evidence>
<keyword evidence="3 8" id="KW-0472">Membrane</keyword>
<feature type="domain" description="HAMP" evidence="10">
    <location>
        <begin position="365"/>
        <end position="417"/>
    </location>
</feature>
<evidence type="ECO:0000259" key="10">
    <source>
        <dbReference type="PROSITE" id="PS50885"/>
    </source>
</evidence>
<protein>
    <submittedName>
        <fullName evidence="11">HAMP domain-containing protein</fullName>
    </submittedName>
</protein>
<dbReference type="GO" id="GO:0006935">
    <property type="term" value="P:chemotaxis"/>
    <property type="evidence" value="ECO:0007669"/>
    <property type="project" value="InterPro"/>
</dbReference>
<organism evidence="11 12">
    <name type="scientific">Cohnella cholangitidis</name>
    <dbReference type="NCBI Taxonomy" id="2598458"/>
    <lineage>
        <taxon>Bacteria</taxon>
        <taxon>Bacillati</taxon>
        <taxon>Bacillota</taxon>
        <taxon>Bacilli</taxon>
        <taxon>Bacillales</taxon>
        <taxon>Paenibacillaceae</taxon>
        <taxon>Cohnella</taxon>
    </lineage>
</organism>
<gene>
    <name evidence="11" type="ORF">FPL14_24720</name>
</gene>
<dbReference type="InterPro" id="IPR003660">
    <property type="entry name" value="HAMP_dom"/>
</dbReference>
<dbReference type="PANTHER" id="PTHR32089:SF114">
    <property type="entry name" value="METHYL-ACCEPTING CHEMOTAXIS PROTEIN MCPB"/>
    <property type="match status" value="1"/>
</dbReference>
<accession>A0A7G5C486</accession>
<dbReference type="PANTHER" id="PTHR32089">
    <property type="entry name" value="METHYL-ACCEPTING CHEMOTAXIS PROTEIN MCPB"/>
    <property type="match status" value="1"/>
</dbReference>
<comment type="subcellular location">
    <subcellularLocation>
        <location evidence="1">Cell membrane</location>
    </subcellularLocation>
</comment>
<dbReference type="SMART" id="SM00283">
    <property type="entry name" value="MA"/>
    <property type="match status" value="1"/>
</dbReference>
<evidence type="ECO:0000259" key="9">
    <source>
        <dbReference type="PROSITE" id="PS50111"/>
    </source>
</evidence>
<evidence type="ECO:0000256" key="7">
    <source>
        <dbReference type="SAM" id="MobiDB-lite"/>
    </source>
</evidence>
<dbReference type="SMART" id="SM00304">
    <property type="entry name" value="HAMP"/>
    <property type="match status" value="1"/>
</dbReference>
<dbReference type="Pfam" id="PF00672">
    <property type="entry name" value="HAMP"/>
    <property type="match status" value="1"/>
</dbReference>
<evidence type="ECO:0000313" key="12">
    <source>
        <dbReference type="Proteomes" id="UP000515679"/>
    </source>
</evidence>
<keyword evidence="8" id="KW-0812">Transmembrane</keyword>
<evidence type="ECO:0000256" key="6">
    <source>
        <dbReference type="PROSITE-ProRule" id="PRU00284"/>
    </source>
</evidence>
<keyword evidence="4 6" id="KW-0807">Transducer</keyword>
<dbReference type="CDD" id="cd06225">
    <property type="entry name" value="HAMP"/>
    <property type="match status" value="1"/>
</dbReference>
<dbReference type="AlphaFoldDB" id="A0A7G5C486"/>
<dbReference type="GO" id="GO:0007165">
    <property type="term" value="P:signal transduction"/>
    <property type="evidence" value="ECO:0007669"/>
    <property type="project" value="UniProtKB-KW"/>
</dbReference>
<evidence type="ECO:0000256" key="1">
    <source>
        <dbReference type="ARBA" id="ARBA00004236"/>
    </source>
</evidence>
<comment type="similarity">
    <text evidence="5">Belongs to the methyl-accepting chemotaxis (MCP) protein family.</text>
</comment>
<feature type="transmembrane region" description="Helical" evidence="8">
    <location>
        <begin position="26"/>
        <end position="46"/>
    </location>
</feature>
<reference evidence="11 12" key="1">
    <citation type="submission" date="2019-07" db="EMBL/GenBank/DDBJ databases">
        <authorList>
            <person name="Kim J.K."/>
            <person name="Cheong H.-M."/>
            <person name="Choi Y."/>
            <person name="Hwang K.J."/>
            <person name="Lee S."/>
            <person name="Choi C."/>
        </authorList>
    </citation>
    <scope>NUCLEOTIDE SEQUENCE [LARGE SCALE GENOMIC DNA]</scope>
    <source>
        <strain evidence="11 12">KS 22</strain>
    </source>
</reference>
<dbReference type="Gene3D" id="1.10.287.950">
    <property type="entry name" value="Methyl-accepting chemotaxis protein"/>
    <property type="match status" value="1"/>
</dbReference>
<dbReference type="KEGG" id="cchl:FPL14_24720"/>
<evidence type="ECO:0000256" key="2">
    <source>
        <dbReference type="ARBA" id="ARBA00022475"/>
    </source>
</evidence>
<evidence type="ECO:0000256" key="5">
    <source>
        <dbReference type="ARBA" id="ARBA00029447"/>
    </source>
</evidence>
<evidence type="ECO:0000256" key="8">
    <source>
        <dbReference type="SAM" id="Phobius"/>
    </source>
</evidence>
<name>A0A7G5C486_9BACL</name>
<dbReference type="PROSITE" id="PS50885">
    <property type="entry name" value="HAMP"/>
    <property type="match status" value="1"/>
</dbReference>
<evidence type="ECO:0000256" key="4">
    <source>
        <dbReference type="ARBA" id="ARBA00023224"/>
    </source>
</evidence>
<dbReference type="Proteomes" id="UP000515679">
    <property type="component" value="Chromosome"/>
</dbReference>
<dbReference type="SUPFAM" id="SSF58104">
    <property type="entry name" value="Methyl-accepting chemotaxis protein (MCP) signaling domain"/>
    <property type="match status" value="1"/>
</dbReference>
<feature type="transmembrane region" description="Helical" evidence="8">
    <location>
        <begin position="345"/>
        <end position="367"/>
    </location>
</feature>
<feature type="region of interest" description="Disordered" evidence="7">
    <location>
        <begin position="148"/>
        <end position="176"/>
    </location>
</feature>
<dbReference type="Gene3D" id="6.10.340.10">
    <property type="match status" value="1"/>
</dbReference>
<dbReference type="PRINTS" id="PR00260">
    <property type="entry name" value="CHEMTRNSDUCR"/>
</dbReference>